<dbReference type="GO" id="GO:0055085">
    <property type="term" value="P:transmembrane transport"/>
    <property type="evidence" value="ECO:0007669"/>
    <property type="project" value="InterPro"/>
</dbReference>
<dbReference type="InterPro" id="IPR023395">
    <property type="entry name" value="MCP_dom_sf"/>
</dbReference>
<dbReference type="GO" id="GO:0015748">
    <property type="term" value="P:organophosphate ester transport"/>
    <property type="evidence" value="ECO:0007669"/>
    <property type="project" value="UniProtKB-ARBA"/>
</dbReference>
<keyword evidence="2 7" id="KW-0813">Transport</keyword>
<reference evidence="9 10" key="1">
    <citation type="journal article" date="2022" name="Nat. Plants">
        <title>Genomes of leafy and leafless Platanthera orchids illuminate the evolution of mycoheterotrophy.</title>
        <authorList>
            <person name="Li M.H."/>
            <person name="Liu K.W."/>
            <person name="Li Z."/>
            <person name="Lu H.C."/>
            <person name="Ye Q.L."/>
            <person name="Zhang D."/>
            <person name="Wang J.Y."/>
            <person name="Li Y.F."/>
            <person name="Zhong Z.M."/>
            <person name="Liu X."/>
            <person name="Yu X."/>
            <person name="Liu D.K."/>
            <person name="Tu X.D."/>
            <person name="Liu B."/>
            <person name="Hao Y."/>
            <person name="Liao X.Y."/>
            <person name="Jiang Y.T."/>
            <person name="Sun W.H."/>
            <person name="Chen J."/>
            <person name="Chen Y.Q."/>
            <person name="Ai Y."/>
            <person name="Zhai J.W."/>
            <person name="Wu S.S."/>
            <person name="Zhou Z."/>
            <person name="Hsiao Y.Y."/>
            <person name="Wu W.L."/>
            <person name="Chen Y.Y."/>
            <person name="Lin Y.F."/>
            <person name="Hsu J.L."/>
            <person name="Li C.Y."/>
            <person name="Wang Z.W."/>
            <person name="Zhao X."/>
            <person name="Zhong W.Y."/>
            <person name="Ma X.K."/>
            <person name="Ma L."/>
            <person name="Huang J."/>
            <person name="Chen G.Z."/>
            <person name="Huang M.Z."/>
            <person name="Huang L."/>
            <person name="Peng D.H."/>
            <person name="Luo Y.B."/>
            <person name="Zou S.Q."/>
            <person name="Chen S.P."/>
            <person name="Lan S."/>
            <person name="Tsai W.C."/>
            <person name="Van de Peer Y."/>
            <person name="Liu Z.J."/>
        </authorList>
    </citation>
    <scope>NUCLEOTIDE SEQUENCE [LARGE SCALE GENOMIC DNA]</scope>
    <source>
        <strain evidence="9">Lor287</strain>
    </source>
</reference>
<dbReference type="PROSITE" id="PS50920">
    <property type="entry name" value="SOLCAR"/>
    <property type="match status" value="1"/>
</dbReference>
<organism evidence="9 10">
    <name type="scientific">Platanthera zijinensis</name>
    <dbReference type="NCBI Taxonomy" id="2320716"/>
    <lineage>
        <taxon>Eukaryota</taxon>
        <taxon>Viridiplantae</taxon>
        <taxon>Streptophyta</taxon>
        <taxon>Embryophyta</taxon>
        <taxon>Tracheophyta</taxon>
        <taxon>Spermatophyta</taxon>
        <taxon>Magnoliopsida</taxon>
        <taxon>Liliopsida</taxon>
        <taxon>Asparagales</taxon>
        <taxon>Orchidaceae</taxon>
        <taxon>Orchidoideae</taxon>
        <taxon>Orchideae</taxon>
        <taxon>Orchidinae</taxon>
        <taxon>Platanthera</taxon>
    </lineage>
</organism>
<comment type="subcellular location">
    <subcellularLocation>
        <location evidence="1">Membrane</location>
        <topology evidence="1">Multi-pass membrane protein</topology>
    </subcellularLocation>
</comment>
<keyword evidence="5 6" id="KW-0472">Membrane</keyword>
<keyword evidence="3 6" id="KW-0812">Transmembrane</keyword>
<gene>
    <name evidence="9" type="ORF">KSP39_PZI013467</name>
</gene>
<name>A0AAP0BBK4_9ASPA</name>
<proteinExistence type="inferred from homology"/>
<dbReference type="Pfam" id="PF00153">
    <property type="entry name" value="Mito_carr"/>
    <property type="match status" value="1"/>
</dbReference>
<evidence type="ECO:0000313" key="9">
    <source>
        <dbReference type="EMBL" id="KAK8935241.1"/>
    </source>
</evidence>
<dbReference type="AlphaFoldDB" id="A0AAP0BBK4"/>
<dbReference type="Proteomes" id="UP001418222">
    <property type="component" value="Unassembled WGS sequence"/>
</dbReference>
<protein>
    <submittedName>
        <fullName evidence="9">Uncharacterized protein</fullName>
    </submittedName>
</protein>
<dbReference type="Gene3D" id="1.50.40.10">
    <property type="entry name" value="Mitochondrial carrier domain"/>
    <property type="match status" value="1"/>
</dbReference>
<feature type="compositionally biased region" description="Basic and acidic residues" evidence="8">
    <location>
        <begin position="151"/>
        <end position="162"/>
    </location>
</feature>
<keyword evidence="4" id="KW-0677">Repeat</keyword>
<dbReference type="SUPFAM" id="SSF103506">
    <property type="entry name" value="Mitochondrial carrier"/>
    <property type="match status" value="1"/>
</dbReference>
<dbReference type="EMBL" id="JBBWWQ010000011">
    <property type="protein sequence ID" value="KAK8935241.1"/>
    <property type="molecule type" value="Genomic_DNA"/>
</dbReference>
<dbReference type="InterPro" id="IPR018108">
    <property type="entry name" value="MCP_transmembrane"/>
</dbReference>
<comment type="similarity">
    <text evidence="7">Belongs to the mitochondrial carrier (TC 2.A.29) family.</text>
</comment>
<feature type="region of interest" description="Disordered" evidence="8">
    <location>
        <begin position="136"/>
        <end position="162"/>
    </location>
</feature>
<dbReference type="PRINTS" id="PR00926">
    <property type="entry name" value="MITOCARRIER"/>
</dbReference>
<keyword evidence="10" id="KW-1185">Reference proteome</keyword>
<evidence type="ECO:0000313" key="10">
    <source>
        <dbReference type="Proteomes" id="UP001418222"/>
    </source>
</evidence>
<accession>A0AAP0BBK4</accession>
<evidence type="ECO:0000256" key="7">
    <source>
        <dbReference type="RuleBase" id="RU000488"/>
    </source>
</evidence>
<evidence type="ECO:0000256" key="8">
    <source>
        <dbReference type="SAM" id="MobiDB-lite"/>
    </source>
</evidence>
<evidence type="ECO:0000256" key="5">
    <source>
        <dbReference type="ARBA" id="ARBA00023136"/>
    </source>
</evidence>
<feature type="repeat" description="Solcar" evidence="6">
    <location>
        <begin position="319"/>
        <end position="398"/>
    </location>
</feature>
<evidence type="ECO:0000256" key="2">
    <source>
        <dbReference type="ARBA" id="ARBA00022448"/>
    </source>
</evidence>
<evidence type="ECO:0000256" key="4">
    <source>
        <dbReference type="ARBA" id="ARBA00022737"/>
    </source>
</evidence>
<comment type="caution">
    <text evidence="9">The sequence shown here is derived from an EMBL/GenBank/DDBJ whole genome shotgun (WGS) entry which is preliminary data.</text>
</comment>
<dbReference type="GO" id="GO:0015711">
    <property type="term" value="P:organic anion transport"/>
    <property type="evidence" value="ECO:0007669"/>
    <property type="project" value="UniProtKB-ARBA"/>
</dbReference>
<evidence type="ECO:0000256" key="1">
    <source>
        <dbReference type="ARBA" id="ARBA00004141"/>
    </source>
</evidence>
<dbReference type="PANTHER" id="PTHR24089">
    <property type="entry name" value="SOLUTE CARRIER FAMILY 25"/>
    <property type="match status" value="1"/>
</dbReference>
<sequence>MLELAPPELAHQSACSLARAAELGHFTTRKLLETTEALRVVSKKVIDLGMQSVRWKDFEAAEVEAAKKLSECEEKFAASQAELETAQVRTAVMETRLVAAEERANSALLPGVQRQEDDPQWAVKRSRVLWEESKYPDRKINSSPPLPSRLSPERIAGKRDEKRGRARVAAYSCSSNGRRRSEAFPAFCFRLLLGFHGRKRRRCRAWKFERREGGVSFAGAAFEASPCAAGFGSQRRSSLLRWCPRRNIGQKPNRPARPHQASHAGQDIVASFGAAVAGATGGWEGSFGTGGGRRGWKRRFPAAFAPPAPKVFSNKDGELSVVGRLFAGACAGMTSTFVTYPLDVLRLRLAVETGSRTMSQIALSMLREEGLSSFYGGLGPSLIGIAPYIAVNFCIFDL</sequence>
<dbReference type="InterPro" id="IPR002067">
    <property type="entry name" value="MCP"/>
</dbReference>
<evidence type="ECO:0000256" key="3">
    <source>
        <dbReference type="ARBA" id="ARBA00022692"/>
    </source>
</evidence>
<evidence type="ECO:0000256" key="6">
    <source>
        <dbReference type="PROSITE-ProRule" id="PRU00282"/>
    </source>
</evidence>
<dbReference type="GO" id="GO:0016020">
    <property type="term" value="C:membrane"/>
    <property type="evidence" value="ECO:0007669"/>
    <property type="project" value="UniProtKB-SubCell"/>
</dbReference>